<dbReference type="EMBL" id="CP069103">
    <property type="protein sequence ID" value="QSS50727.1"/>
    <property type="molecule type" value="Genomic_DNA"/>
</dbReference>
<dbReference type="VEuPathDB" id="FungiDB:I7I53_05839"/>
<sequence>MHFMFISLHLYLFNFCLYAAYYAFAAGVSNDLITTAEQLSMPSNFDVSVFHDVDNDNVLRAFIKDEKVTSYSHLTYHQLVNFIDTYYNNLSSEKIHRLKQAWRNTDGFQMSPEQMLYLFKNLFPSPFKLSNLKKIDQGKPFKSSSIKYHTTRGNAPSTDKVDCSRYKCHFSSDCQIVGCGMCFHHDSASNVGRCGDPL</sequence>
<protein>
    <submittedName>
        <fullName evidence="1">Uncharacterized protein</fullName>
    </submittedName>
</protein>
<proteinExistence type="predicted"/>
<dbReference type="Proteomes" id="UP000663419">
    <property type="component" value="Chromosome 2"/>
</dbReference>
<name>A0A8A1LG41_AJEC8</name>
<reference evidence="1" key="1">
    <citation type="submission" date="2021-01" db="EMBL/GenBank/DDBJ databases">
        <title>Chromosome-level genome assembly of a human fungal pathogen reveals clustering of transcriptionally co-regulated genes.</title>
        <authorList>
            <person name="Voorhies M."/>
            <person name="Cohen S."/>
            <person name="Shea T.P."/>
            <person name="Petrus S."/>
            <person name="Munoz J.F."/>
            <person name="Poplawski S."/>
            <person name="Goldman W.E."/>
            <person name="Michael T."/>
            <person name="Cuomo C.A."/>
            <person name="Sil A."/>
            <person name="Beyhan S."/>
        </authorList>
    </citation>
    <scope>NUCLEOTIDE SEQUENCE</scope>
    <source>
        <strain evidence="1">H88</strain>
    </source>
</reference>
<evidence type="ECO:0000313" key="2">
    <source>
        <dbReference type="Proteomes" id="UP000663419"/>
    </source>
</evidence>
<organism evidence="1 2">
    <name type="scientific">Ajellomyces capsulatus (strain H88)</name>
    <name type="common">Darling's disease fungus</name>
    <name type="synonym">Histoplasma capsulatum</name>
    <dbReference type="NCBI Taxonomy" id="544711"/>
    <lineage>
        <taxon>Eukaryota</taxon>
        <taxon>Fungi</taxon>
        <taxon>Dikarya</taxon>
        <taxon>Ascomycota</taxon>
        <taxon>Pezizomycotina</taxon>
        <taxon>Eurotiomycetes</taxon>
        <taxon>Eurotiomycetidae</taxon>
        <taxon>Onygenales</taxon>
        <taxon>Ajellomycetaceae</taxon>
        <taxon>Histoplasma</taxon>
    </lineage>
</organism>
<dbReference type="AlphaFoldDB" id="A0A8A1LG41"/>
<gene>
    <name evidence="1" type="ORF">I7I53_05839</name>
</gene>
<evidence type="ECO:0000313" key="1">
    <source>
        <dbReference type="EMBL" id="QSS50727.1"/>
    </source>
</evidence>
<accession>A0A8A1LG41</accession>